<dbReference type="EMBL" id="CP043939">
    <property type="protein sequence ID" value="QER66496.1"/>
    <property type="molecule type" value="Genomic_DNA"/>
</dbReference>
<keyword evidence="5" id="KW-1185">Reference proteome</keyword>
<keyword evidence="2" id="KW-0560">Oxidoreductase</keyword>
<reference evidence="4 5" key="1">
    <citation type="submission" date="2019-09" db="EMBL/GenBank/DDBJ databases">
        <title>Complete Genome Sequence of Lactobacillus nenjiangensis SH-Y15, isolated from sauerkraut.</title>
        <authorList>
            <person name="Yang H."/>
        </authorList>
    </citation>
    <scope>NUCLEOTIDE SEQUENCE [LARGE SCALE GENOMIC DNA]</scope>
    <source>
        <strain evidence="4 5">SH-Y15</strain>
    </source>
</reference>
<keyword evidence="1" id="KW-0285">Flavoprotein</keyword>
<evidence type="ECO:0000259" key="3">
    <source>
        <dbReference type="Pfam" id="PF00724"/>
    </source>
</evidence>
<dbReference type="Gene3D" id="3.20.20.70">
    <property type="entry name" value="Aldolase class I"/>
    <property type="match status" value="1"/>
</dbReference>
<protein>
    <submittedName>
        <fullName evidence="4">NADH-dependent flavin oxidoreductase</fullName>
    </submittedName>
</protein>
<dbReference type="GO" id="GO:0010181">
    <property type="term" value="F:FMN binding"/>
    <property type="evidence" value="ECO:0007669"/>
    <property type="project" value="InterPro"/>
</dbReference>
<dbReference type="Proteomes" id="UP000325295">
    <property type="component" value="Chromosome"/>
</dbReference>
<name>A0A5P1WY55_9LACO</name>
<dbReference type="PANTHER" id="PTHR43656">
    <property type="entry name" value="BINDING OXIDOREDUCTASE, PUTATIVE (AFU_ORTHOLOGUE AFUA_2G08260)-RELATED"/>
    <property type="match status" value="1"/>
</dbReference>
<dbReference type="InterPro" id="IPR013785">
    <property type="entry name" value="Aldolase_TIM"/>
</dbReference>
<sequence>MTKFTDETKFASGATLKNRLMMSPMTTTQSFYNGEITKDEIEYYSDRAAGLGAVITGAANVEDLGKGWFGELSVAHDEMIPGLSALAKGIQSKDTKAILQIVHAGRMTHSAELNGEQIVSASDIPALRDDAETPRAQTLEEVKETIKSFGEATRRAIQSGFDGIELHGANTYLIQQFFSPHSNRRTDEYGGDRDHRFNFIKEMLVEVFAAVDEYATKPFIVGYRFSPEEFETPGIRMDDTKWLVDQLSESRLDYLHVSLNKYASVSRDENYKAQGRLAYVRDWVNGRKPVVGVGGVRTRQDVENVLEVADLVAVGQQILFDPTWAVKLISGNDAAMVQIPFKDAVEITPLSLPLYEFAAARYHSVILS</sequence>
<gene>
    <name evidence="4" type="ORF">F0161_00530</name>
</gene>
<proteinExistence type="predicted"/>
<evidence type="ECO:0000313" key="5">
    <source>
        <dbReference type="Proteomes" id="UP000325295"/>
    </source>
</evidence>
<dbReference type="PANTHER" id="PTHR43656:SF2">
    <property type="entry name" value="BINDING OXIDOREDUCTASE, PUTATIVE (AFU_ORTHOLOGUE AFUA_2G08260)-RELATED"/>
    <property type="match status" value="1"/>
</dbReference>
<evidence type="ECO:0000256" key="1">
    <source>
        <dbReference type="ARBA" id="ARBA00022630"/>
    </source>
</evidence>
<dbReference type="SUPFAM" id="SSF51395">
    <property type="entry name" value="FMN-linked oxidoreductases"/>
    <property type="match status" value="1"/>
</dbReference>
<dbReference type="AlphaFoldDB" id="A0A5P1WY55"/>
<dbReference type="InterPro" id="IPR001155">
    <property type="entry name" value="OxRdtase_FMN_N"/>
</dbReference>
<feature type="domain" description="NADH:flavin oxidoreductase/NADH oxidase N-terminal" evidence="3">
    <location>
        <begin position="14"/>
        <end position="331"/>
    </location>
</feature>
<dbReference type="Pfam" id="PF00724">
    <property type="entry name" value="Oxidored_FMN"/>
    <property type="match status" value="1"/>
</dbReference>
<accession>A0A5P1WY55</accession>
<organism evidence="4 5">
    <name type="scientific">Paucilactobacillus nenjiangensis</name>
    <dbReference type="NCBI Taxonomy" id="1296540"/>
    <lineage>
        <taxon>Bacteria</taxon>
        <taxon>Bacillati</taxon>
        <taxon>Bacillota</taxon>
        <taxon>Bacilli</taxon>
        <taxon>Lactobacillales</taxon>
        <taxon>Lactobacillaceae</taxon>
        <taxon>Paucilactobacillus</taxon>
    </lineage>
</organism>
<evidence type="ECO:0000256" key="2">
    <source>
        <dbReference type="ARBA" id="ARBA00023002"/>
    </source>
</evidence>
<dbReference type="GO" id="GO:0016491">
    <property type="term" value="F:oxidoreductase activity"/>
    <property type="evidence" value="ECO:0007669"/>
    <property type="project" value="UniProtKB-KW"/>
</dbReference>
<evidence type="ECO:0000313" key="4">
    <source>
        <dbReference type="EMBL" id="QER66496.1"/>
    </source>
</evidence>
<dbReference type="CDD" id="cd04735">
    <property type="entry name" value="OYE_like_4_FMN"/>
    <property type="match status" value="1"/>
</dbReference>
<dbReference type="RefSeq" id="WP_150203096.1">
    <property type="nucleotide sequence ID" value="NZ_CP043939.1"/>
</dbReference>
<dbReference type="KEGG" id="lnn:F0161_00530"/>
<dbReference type="InterPro" id="IPR051799">
    <property type="entry name" value="NADH_flavin_oxidoreductase"/>
</dbReference>
<dbReference type="OrthoDB" id="9772736at2"/>